<keyword evidence="10" id="KW-1185">Reference proteome</keyword>
<dbReference type="InterPro" id="IPR011701">
    <property type="entry name" value="MFS"/>
</dbReference>
<protein>
    <submittedName>
        <fullName evidence="9">MFS transporter</fullName>
    </submittedName>
</protein>
<feature type="transmembrane region" description="Helical" evidence="7">
    <location>
        <begin position="143"/>
        <end position="165"/>
    </location>
</feature>
<dbReference type="Pfam" id="PF07690">
    <property type="entry name" value="MFS_1"/>
    <property type="match status" value="1"/>
</dbReference>
<keyword evidence="2" id="KW-0813">Transport</keyword>
<dbReference type="CDD" id="cd17321">
    <property type="entry name" value="MFS_MMR_MDR_like"/>
    <property type="match status" value="1"/>
</dbReference>
<dbReference type="GO" id="GO:0005886">
    <property type="term" value="C:plasma membrane"/>
    <property type="evidence" value="ECO:0007669"/>
    <property type="project" value="UniProtKB-SubCell"/>
</dbReference>
<organism evidence="9 10">
    <name type="scientific">Nocardia colli</name>
    <dbReference type="NCBI Taxonomy" id="2545717"/>
    <lineage>
        <taxon>Bacteria</taxon>
        <taxon>Bacillati</taxon>
        <taxon>Actinomycetota</taxon>
        <taxon>Actinomycetes</taxon>
        <taxon>Mycobacteriales</taxon>
        <taxon>Nocardiaceae</taxon>
        <taxon>Nocardia</taxon>
    </lineage>
</organism>
<feature type="transmembrane region" description="Helical" evidence="7">
    <location>
        <begin position="20"/>
        <end position="41"/>
    </location>
</feature>
<comment type="caution">
    <text evidence="9">The sequence shown here is derived from an EMBL/GenBank/DDBJ whole genome shotgun (WGS) entry which is preliminary data.</text>
</comment>
<feature type="transmembrane region" description="Helical" evidence="7">
    <location>
        <begin position="309"/>
        <end position="330"/>
    </location>
</feature>
<evidence type="ECO:0000256" key="6">
    <source>
        <dbReference type="ARBA" id="ARBA00023136"/>
    </source>
</evidence>
<dbReference type="SUPFAM" id="SSF103473">
    <property type="entry name" value="MFS general substrate transporter"/>
    <property type="match status" value="1"/>
</dbReference>
<comment type="subcellular location">
    <subcellularLocation>
        <location evidence="1">Cell membrane</location>
        <topology evidence="1">Multi-pass membrane protein</topology>
    </subcellularLocation>
</comment>
<evidence type="ECO:0000256" key="4">
    <source>
        <dbReference type="ARBA" id="ARBA00022692"/>
    </source>
</evidence>
<feature type="transmembrane region" description="Helical" evidence="7">
    <location>
        <begin position="405"/>
        <end position="423"/>
    </location>
</feature>
<keyword evidence="4 7" id="KW-0812">Transmembrane</keyword>
<feature type="transmembrane region" description="Helical" evidence="7">
    <location>
        <begin position="337"/>
        <end position="356"/>
    </location>
</feature>
<dbReference type="EMBL" id="VXLC01000018">
    <property type="protein sequence ID" value="KAA8884607.1"/>
    <property type="molecule type" value="Genomic_DNA"/>
</dbReference>
<feature type="transmembrane region" description="Helical" evidence="7">
    <location>
        <begin position="274"/>
        <end position="297"/>
    </location>
</feature>
<evidence type="ECO:0000256" key="3">
    <source>
        <dbReference type="ARBA" id="ARBA00022475"/>
    </source>
</evidence>
<dbReference type="AlphaFoldDB" id="A0A5N0E5B6"/>
<dbReference type="NCBIfam" id="TIGR00711">
    <property type="entry name" value="efflux_EmrB"/>
    <property type="match status" value="1"/>
</dbReference>
<feature type="transmembrane region" description="Helical" evidence="7">
    <location>
        <begin position="85"/>
        <end position="104"/>
    </location>
</feature>
<feature type="transmembrane region" description="Helical" evidence="7">
    <location>
        <begin position="236"/>
        <end position="253"/>
    </location>
</feature>
<dbReference type="InterPro" id="IPR020846">
    <property type="entry name" value="MFS_dom"/>
</dbReference>
<accession>A0A5N0E5B6</accession>
<dbReference type="Gene3D" id="1.20.1720.10">
    <property type="entry name" value="Multidrug resistance protein D"/>
    <property type="match status" value="1"/>
</dbReference>
<name>A0A5N0E5B6_9NOCA</name>
<evidence type="ECO:0000256" key="2">
    <source>
        <dbReference type="ARBA" id="ARBA00022448"/>
    </source>
</evidence>
<keyword evidence="5 7" id="KW-1133">Transmembrane helix</keyword>
<evidence type="ECO:0000313" key="9">
    <source>
        <dbReference type="EMBL" id="KAA8884607.1"/>
    </source>
</evidence>
<reference evidence="9 10" key="1">
    <citation type="submission" date="2019-09" db="EMBL/GenBank/DDBJ databases">
        <authorList>
            <person name="Wang X."/>
        </authorList>
    </citation>
    <scope>NUCLEOTIDE SEQUENCE [LARGE SCALE GENOMIC DNA]</scope>
    <source>
        <strain evidence="9 10">CICC 11023</strain>
    </source>
</reference>
<evidence type="ECO:0000256" key="1">
    <source>
        <dbReference type="ARBA" id="ARBA00004651"/>
    </source>
</evidence>
<gene>
    <name evidence="9" type="ORF">F3087_31945</name>
</gene>
<feature type="transmembrane region" description="Helical" evidence="7">
    <location>
        <begin position="206"/>
        <end position="224"/>
    </location>
</feature>
<feature type="transmembrane region" description="Helical" evidence="7">
    <location>
        <begin position="110"/>
        <end position="131"/>
    </location>
</feature>
<dbReference type="Gene3D" id="1.20.1250.20">
    <property type="entry name" value="MFS general substrate transporter like domains"/>
    <property type="match status" value="1"/>
</dbReference>
<sequence length="482" mass="48674">MASISFDSAVEAPVKKWLPLFAACLGTLMLLIDVTIVNVALPDIAADLHAGLSSLQWVVDGYALALAALLLVLGSLADRVGAKRAYLAGLVLFALASLGCGIADTSSNLIAARVVQGIGGAAMFATTLSLLHSTYTGRDRGIAFGVWGAVSGAAAGIGVVLGGVLTEALSWRWIFLVNLPIAVLAIALTVSVFPASVRRADKAVDVPGMLAFATAATALTYGVIRGGEHGWSDGRAVTALVVGAAAVAIFAIVETRSAAPMFPLALLRNRDFGATLLGASGQTFAAFACTPLVSLWLQQQLRMTPLHAGLALLPMAATAFLVAGVFGRLMHDVAPKWTIGAGLVVVGIGTGLLTVVDAGSSWAAIVPGFVVIGAGIGINAPALVSVGMAAVPPQQGGTAAGAVNTARQLGLALGVAVLGTVFRGVSDADQPMTLPHFVTGLDAAFTVAAAVGIVFGVTAYALLHHQRPAAAPDNTQQKVATA</sequence>
<feature type="domain" description="Major facilitator superfamily (MFS) profile" evidence="8">
    <location>
        <begin position="19"/>
        <end position="467"/>
    </location>
</feature>
<dbReference type="PRINTS" id="PR01036">
    <property type="entry name" value="TCRTETB"/>
</dbReference>
<feature type="transmembrane region" description="Helical" evidence="7">
    <location>
        <begin position="362"/>
        <end position="384"/>
    </location>
</feature>
<feature type="transmembrane region" description="Helical" evidence="7">
    <location>
        <begin position="61"/>
        <end position="78"/>
    </location>
</feature>
<dbReference type="InterPro" id="IPR036259">
    <property type="entry name" value="MFS_trans_sf"/>
</dbReference>
<feature type="transmembrane region" description="Helical" evidence="7">
    <location>
        <begin position="171"/>
        <end position="194"/>
    </location>
</feature>
<keyword evidence="3" id="KW-1003">Cell membrane</keyword>
<evidence type="ECO:0000256" key="7">
    <source>
        <dbReference type="SAM" id="Phobius"/>
    </source>
</evidence>
<dbReference type="PANTHER" id="PTHR42718:SF49">
    <property type="entry name" value="EXPORT PROTEIN"/>
    <property type="match status" value="1"/>
</dbReference>
<dbReference type="GO" id="GO:0022857">
    <property type="term" value="F:transmembrane transporter activity"/>
    <property type="evidence" value="ECO:0007669"/>
    <property type="project" value="InterPro"/>
</dbReference>
<evidence type="ECO:0000313" key="10">
    <source>
        <dbReference type="Proteomes" id="UP000323876"/>
    </source>
</evidence>
<dbReference type="OrthoDB" id="9781469at2"/>
<evidence type="ECO:0000259" key="8">
    <source>
        <dbReference type="PROSITE" id="PS50850"/>
    </source>
</evidence>
<keyword evidence="6 7" id="KW-0472">Membrane</keyword>
<evidence type="ECO:0000256" key="5">
    <source>
        <dbReference type="ARBA" id="ARBA00022989"/>
    </source>
</evidence>
<dbReference type="PROSITE" id="PS50850">
    <property type="entry name" value="MFS"/>
    <property type="match status" value="1"/>
</dbReference>
<dbReference type="PANTHER" id="PTHR42718">
    <property type="entry name" value="MAJOR FACILITATOR SUPERFAMILY MULTIDRUG TRANSPORTER MFSC"/>
    <property type="match status" value="1"/>
</dbReference>
<dbReference type="Proteomes" id="UP000323876">
    <property type="component" value="Unassembled WGS sequence"/>
</dbReference>
<dbReference type="InterPro" id="IPR004638">
    <property type="entry name" value="EmrB-like"/>
</dbReference>
<feature type="transmembrane region" description="Helical" evidence="7">
    <location>
        <begin position="443"/>
        <end position="463"/>
    </location>
</feature>
<proteinExistence type="predicted"/>